<evidence type="ECO:0000256" key="4">
    <source>
        <dbReference type="SAM" id="Phobius"/>
    </source>
</evidence>
<feature type="region of interest" description="Disordered" evidence="3">
    <location>
        <begin position="334"/>
        <end position="353"/>
    </location>
</feature>
<dbReference type="Proteomes" id="UP000596660">
    <property type="component" value="Unplaced"/>
</dbReference>
<proteinExistence type="predicted"/>
<dbReference type="OMA" id="DYFKSYC"/>
<feature type="coiled-coil region" evidence="2">
    <location>
        <begin position="47"/>
        <end position="74"/>
    </location>
</feature>
<evidence type="ECO:0000259" key="5">
    <source>
        <dbReference type="Pfam" id="PF01764"/>
    </source>
</evidence>
<feature type="domain" description="Fungal lipase-type" evidence="5">
    <location>
        <begin position="196"/>
        <end position="318"/>
    </location>
</feature>
<keyword evidence="7" id="KW-1185">Reference proteome</keyword>
<gene>
    <name evidence="6" type="primary">LOC110715671</name>
</gene>
<dbReference type="EnsemblPlants" id="AUR62001194-RA">
    <property type="protein sequence ID" value="AUR62001194-RA:cds"/>
    <property type="gene ID" value="AUR62001194"/>
</dbReference>
<dbReference type="PANTHER" id="PTHR47523">
    <property type="entry name" value="F21O3.11 PROTEIN"/>
    <property type="match status" value="1"/>
</dbReference>
<reference evidence="6" key="2">
    <citation type="submission" date="2021-03" db="UniProtKB">
        <authorList>
            <consortium name="EnsemblPlants"/>
        </authorList>
    </citation>
    <scope>IDENTIFICATION</scope>
</reference>
<dbReference type="InterPro" id="IPR027417">
    <property type="entry name" value="P-loop_NTPase"/>
</dbReference>
<dbReference type="GO" id="GO:0006629">
    <property type="term" value="P:lipid metabolic process"/>
    <property type="evidence" value="ECO:0007669"/>
    <property type="project" value="InterPro"/>
</dbReference>
<keyword evidence="1" id="KW-0378">Hydrolase</keyword>
<evidence type="ECO:0000256" key="1">
    <source>
        <dbReference type="ARBA" id="ARBA00022801"/>
    </source>
</evidence>
<dbReference type="KEGG" id="cqi:110687822"/>
<evidence type="ECO:0000313" key="7">
    <source>
        <dbReference type="Proteomes" id="UP000596660"/>
    </source>
</evidence>
<keyword evidence="4" id="KW-0472">Membrane</keyword>
<keyword evidence="4" id="KW-1133">Transmembrane helix</keyword>
<accession>A0A803KQ88</accession>
<dbReference type="Pfam" id="PF01764">
    <property type="entry name" value="Lipase_3"/>
    <property type="match status" value="1"/>
</dbReference>
<organism evidence="6 7">
    <name type="scientific">Chenopodium quinoa</name>
    <name type="common">Quinoa</name>
    <dbReference type="NCBI Taxonomy" id="63459"/>
    <lineage>
        <taxon>Eukaryota</taxon>
        <taxon>Viridiplantae</taxon>
        <taxon>Streptophyta</taxon>
        <taxon>Embryophyta</taxon>
        <taxon>Tracheophyta</taxon>
        <taxon>Spermatophyta</taxon>
        <taxon>Magnoliopsida</taxon>
        <taxon>eudicotyledons</taxon>
        <taxon>Gunneridae</taxon>
        <taxon>Pentapetalae</taxon>
        <taxon>Caryophyllales</taxon>
        <taxon>Chenopodiaceae</taxon>
        <taxon>Chenopodioideae</taxon>
        <taxon>Atripliceae</taxon>
        <taxon>Chenopodium</taxon>
    </lineage>
</organism>
<dbReference type="InterPro" id="IPR002921">
    <property type="entry name" value="Fungal_lipase-type"/>
</dbReference>
<name>A0A803KQ88_CHEQI</name>
<dbReference type="InterPro" id="IPR029058">
    <property type="entry name" value="AB_hydrolase_fold"/>
</dbReference>
<dbReference type="SUPFAM" id="SSF52540">
    <property type="entry name" value="P-loop containing nucleoside triphosphate hydrolases"/>
    <property type="match status" value="1"/>
</dbReference>
<dbReference type="OrthoDB" id="438440at2759"/>
<evidence type="ECO:0000256" key="3">
    <source>
        <dbReference type="SAM" id="MobiDB-lite"/>
    </source>
</evidence>
<dbReference type="Gene3D" id="3.40.50.1820">
    <property type="entry name" value="alpha/beta hydrolase"/>
    <property type="match status" value="1"/>
</dbReference>
<dbReference type="GO" id="GO:0016787">
    <property type="term" value="F:hydrolase activity"/>
    <property type="evidence" value="ECO:0007669"/>
    <property type="project" value="UniProtKB-KW"/>
</dbReference>
<dbReference type="SUPFAM" id="SSF53474">
    <property type="entry name" value="alpha/beta-Hydrolases"/>
    <property type="match status" value="1"/>
</dbReference>
<keyword evidence="2" id="KW-0175">Coiled coil</keyword>
<protein>
    <recommendedName>
        <fullName evidence="5">Fungal lipase-type domain-containing protein</fullName>
    </recommendedName>
</protein>
<dbReference type="Gramene" id="AUR62001194-RA">
    <property type="protein sequence ID" value="AUR62001194-RA:cds"/>
    <property type="gene ID" value="AUR62001194"/>
</dbReference>
<sequence>MNVEGLQRKLEGWIKDQTSKFPKLQLPPLPQFRGWVGVKWPPWSTDREQRRKLQEEYERRKKQLQDLCRAVKAESVSDLQDILCCMVLSECVYKRPATELIRAVNKFKADFGGEVICLERVQPSLDHVPHRYLLAEAGDTLFASFVGTREYKDVMADANIFQGALFHENDMEVMEETDISESDMSNGRKGNVDSLAKTETKPKQLKHKLRPAAHRGFMSRAKGIPALELYRLAQKKKRKLVLCGHSLGGAVAALATLAILRAIAVSSPLKDNEKFQVRCITFSQPPVGNAALRDFVDRKGWHHYFKTYCIPEDLIPRFLSPAYFDHYNNAQTPSVDGGDAASSSTGDQGNGGVILEFGKLREKQGEKQKENEGEQLVLGLGPVQTPFWRLSRLVPLEGIRRHLTGKKGAEASDKAPTVANSDPTSDNVAAPQSLEIEEGCDSVSLKPISENDLKVSASDVVRKVPEKSGNNEGDGRAWGRMPSLPSYVPFGELYLLGASSAESLSDAEYSKLTSVKSMIAELKDLLQSHSMRSYRSRFQRIYDLCMSDGPASFLGIEQLQQFPHLHQWLGLSIAGTVELGHIVESPSICTATSIVPLGWTGTPGDKNSDPLKVDIAGSGLHLCKVQAQINGNWCFTTVDTHPPSPTYSDETQPELDKMRVLIGAPLKSPPKHQIVPDAFTVFPSIDSESINLKAQQMLGALSKSKFSHPPGLNNLYIYCTTDFTTVSKEVDVRTRRVRLVGLEGAGKTALFKAILNKGRQSTSTDGESMQPEADIQEGIAGGLYYMDSAGINLQELSTEASRFRDELWTGIRDLSRKIDLLVLVHNLAHQIPRYSDSNVLQRRPALCFLLDEAKALGIPWVLAITNKFSVSAHQQREAIDAVLKAYQASPGNTEILNSCPYVIHTAGSSYASLSSVVAREDTNRGMVPQGLVLGPLNFVRKPFQRKATILPVEGLDSFCQLVHRELRRKEELSFEEFAKDKLLLELSQDHAKGIAGKKDMQDKANSMSAATVGASLGAGLGVVMAVVMGAASALRKP</sequence>
<evidence type="ECO:0000313" key="6">
    <source>
        <dbReference type="EnsemblPlants" id="AUR62001194-RA:cds"/>
    </source>
</evidence>
<reference evidence="6" key="1">
    <citation type="journal article" date="2017" name="Nature">
        <title>The genome of Chenopodium quinoa.</title>
        <authorList>
            <person name="Jarvis D.E."/>
            <person name="Ho Y.S."/>
            <person name="Lightfoot D.J."/>
            <person name="Schmoeckel S.M."/>
            <person name="Li B."/>
            <person name="Borm T.J.A."/>
            <person name="Ohyanagi H."/>
            <person name="Mineta K."/>
            <person name="Michell C.T."/>
            <person name="Saber N."/>
            <person name="Kharbatia N.M."/>
            <person name="Rupper R.R."/>
            <person name="Sharp A.R."/>
            <person name="Dally N."/>
            <person name="Boughton B.A."/>
            <person name="Woo Y.H."/>
            <person name="Gao G."/>
            <person name="Schijlen E.G.W.M."/>
            <person name="Guo X."/>
            <person name="Momin A.A."/>
            <person name="Negrao S."/>
            <person name="Al-Babili S."/>
            <person name="Gehring C."/>
            <person name="Roessner U."/>
            <person name="Jung C."/>
            <person name="Murphy K."/>
            <person name="Arold S.T."/>
            <person name="Gojobori T."/>
            <person name="van der Linden C.G."/>
            <person name="van Loo E.N."/>
            <person name="Jellen E.N."/>
            <person name="Maughan P.J."/>
            <person name="Tester M."/>
        </authorList>
    </citation>
    <scope>NUCLEOTIDE SEQUENCE [LARGE SCALE GENOMIC DNA]</scope>
    <source>
        <strain evidence="6">cv. PI 614886</strain>
    </source>
</reference>
<feature type="transmembrane region" description="Helical" evidence="4">
    <location>
        <begin position="1012"/>
        <end position="1034"/>
    </location>
</feature>
<feature type="region of interest" description="Disordered" evidence="3">
    <location>
        <begin position="178"/>
        <end position="209"/>
    </location>
</feature>
<feature type="region of interest" description="Disordered" evidence="3">
    <location>
        <begin position="405"/>
        <end position="428"/>
    </location>
</feature>
<dbReference type="AlphaFoldDB" id="A0A803KQ88"/>
<feature type="compositionally biased region" description="Polar residues" evidence="3">
    <location>
        <begin position="418"/>
        <end position="427"/>
    </location>
</feature>
<dbReference type="Gene3D" id="3.40.50.300">
    <property type="entry name" value="P-loop containing nucleotide triphosphate hydrolases"/>
    <property type="match status" value="1"/>
</dbReference>
<keyword evidence="4" id="KW-0812">Transmembrane</keyword>
<evidence type="ECO:0000256" key="2">
    <source>
        <dbReference type="SAM" id="Coils"/>
    </source>
</evidence>
<dbReference type="PANTHER" id="PTHR47523:SF1">
    <property type="entry name" value="F21O3.11 PROTEIN"/>
    <property type="match status" value="1"/>
</dbReference>